<dbReference type="AlphaFoldDB" id="A0A0L8IF14"/>
<proteinExistence type="predicted"/>
<reference evidence="2" key="1">
    <citation type="submission" date="2015-07" db="EMBL/GenBank/DDBJ databases">
        <title>MeaNS - Measles Nucleotide Surveillance Program.</title>
        <authorList>
            <person name="Tran T."/>
            <person name="Druce J."/>
        </authorList>
    </citation>
    <scope>NUCLEOTIDE SEQUENCE</scope>
    <source>
        <strain evidence="2">UCB-OBI-ISO-001</strain>
        <tissue evidence="2">Gonad</tissue>
    </source>
</reference>
<protein>
    <submittedName>
        <fullName evidence="2">Uncharacterized protein</fullName>
    </submittedName>
</protein>
<dbReference type="EMBL" id="KQ415854">
    <property type="protein sequence ID" value="KOG00076.1"/>
    <property type="molecule type" value="Genomic_DNA"/>
</dbReference>
<accession>A0A0L8IF14</accession>
<feature type="compositionally biased region" description="Low complexity" evidence="1">
    <location>
        <begin position="12"/>
        <end position="27"/>
    </location>
</feature>
<evidence type="ECO:0000313" key="2">
    <source>
        <dbReference type="EMBL" id="KOG00076.1"/>
    </source>
</evidence>
<evidence type="ECO:0000256" key="1">
    <source>
        <dbReference type="SAM" id="MobiDB-lite"/>
    </source>
</evidence>
<gene>
    <name evidence="2" type="ORF">OCBIM_22008467mg</name>
</gene>
<organism evidence="2">
    <name type="scientific">Octopus bimaculoides</name>
    <name type="common">California two-spotted octopus</name>
    <dbReference type="NCBI Taxonomy" id="37653"/>
    <lineage>
        <taxon>Eukaryota</taxon>
        <taxon>Metazoa</taxon>
        <taxon>Spiralia</taxon>
        <taxon>Lophotrochozoa</taxon>
        <taxon>Mollusca</taxon>
        <taxon>Cephalopoda</taxon>
        <taxon>Coleoidea</taxon>
        <taxon>Octopodiformes</taxon>
        <taxon>Octopoda</taxon>
        <taxon>Incirrata</taxon>
        <taxon>Octopodidae</taxon>
        <taxon>Octopus</taxon>
    </lineage>
</organism>
<feature type="region of interest" description="Disordered" evidence="1">
    <location>
        <begin position="1"/>
        <end position="27"/>
    </location>
</feature>
<name>A0A0L8IF14_OCTBM</name>
<sequence length="76" mass="8724">MPKVCWTRADRANNNNRNNANNNRNISNYLRLRNASSSELMRVIHDGEHSRPKRQSSLGPKGQAVLAKMVEHSWPK</sequence>